<reference evidence="3" key="1">
    <citation type="submission" date="2021-04" db="EMBL/GenBank/DDBJ databases">
        <title>Whole genome sequencing of Enterococci isolates from hospitalized patients.</title>
        <authorList>
            <person name="Ogoti B.M."/>
            <person name="Onyambu F.G."/>
        </authorList>
    </citation>
    <scope>NUCLEOTIDE SEQUENCE</scope>
    <source>
        <strain evidence="3">242</strain>
    </source>
</reference>
<dbReference type="InterPro" id="IPR008276">
    <property type="entry name" value="C_nuclsd_transpt"/>
</dbReference>
<evidence type="ECO:0000256" key="1">
    <source>
        <dbReference type="SAM" id="Phobius"/>
    </source>
</evidence>
<evidence type="ECO:0000259" key="2">
    <source>
        <dbReference type="Pfam" id="PF01773"/>
    </source>
</evidence>
<dbReference type="EMBL" id="JAGTPW010000009">
    <property type="protein sequence ID" value="MBR8644473.1"/>
    <property type="molecule type" value="Genomic_DNA"/>
</dbReference>
<dbReference type="PANTHER" id="PTHR10590:SF23">
    <property type="entry name" value="NUPC_NUPG FAMILY NUCLEOSIDE CNT TRANSPORTER"/>
    <property type="match status" value="1"/>
</dbReference>
<evidence type="ECO:0000313" key="4">
    <source>
        <dbReference type="Proteomes" id="UP000680045"/>
    </source>
</evidence>
<feature type="domain" description="Concentrative nucleoside transporter N-terminal" evidence="2">
    <location>
        <begin position="8"/>
        <end position="81"/>
    </location>
</feature>
<dbReference type="PANTHER" id="PTHR10590">
    <property type="entry name" value="SODIUM/NUCLEOSIDE COTRANSPORTER"/>
    <property type="match status" value="1"/>
</dbReference>
<dbReference type="GO" id="GO:0015293">
    <property type="term" value="F:symporter activity"/>
    <property type="evidence" value="ECO:0007669"/>
    <property type="project" value="TreeGrafter"/>
</dbReference>
<dbReference type="InterPro" id="IPR002668">
    <property type="entry name" value="CNT_N_dom"/>
</dbReference>
<proteinExistence type="predicted"/>
<gene>
    <name evidence="3" type="ORF">KEH51_07290</name>
</gene>
<dbReference type="Proteomes" id="UP000680045">
    <property type="component" value="Unassembled WGS sequence"/>
</dbReference>
<feature type="transmembrane region" description="Helical" evidence="1">
    <location>
        <begin position="29"/>
        <end position="47"/>
    </location>
</feature>
<dbReference type="GO" id="GO:0005337">
    <property type="term" value="F:nucleoside transmembrane transporter activity"/>
    <property type="evidence" value="ECO:0007669"/>
    <property type="project" value="InterPro"/>
</dbReference>
<organism evidence="3 4">
    <name type="scientific">Peribacillus frigoritolerans</name>
    <dbReference type="NCBI Taxonomy" id="450367"/>
    <lineage>
        <taxon>Bacteria</taxon>
        <taxon>Bacillati</taxon>
        <taxon>Bacillota</taxon>
        <taxon>Bacilli</taxon>
        <taxon>Bacillales</taxon>
        <taxon>Bacillaceae</taxon>
        <taxon>Peribacillus</taxon>
    </lineage>
</organism>
<keyword evidence="1" id="KW-1133">Transmembrane helix</keyword>
<dbReference type="Pfam" id="PF01773">
    <property type="entry name" value="Nucleos_tra2_N"/>
    <property type="match status" value="1"/>
</dbReference>
<name>A0A941FGP0_9BACI</name>
<sequence length="81" mass="8937">MKFLIAILGLLIVFGLAILVSSDRKKVKIKPIILMLVIQLVLTYLLLNTKFGLVIINSIADGFGKLFEWANEGITFVFGGL</sequence>
<comment type="caution">
    <text evidence="3">The sequence shown here is derived from an EMBL/GenBank/DDBJ whole genome shotgun (WGS) entry which is preliminary data.</text>
</comment>
<accession>A0A941FGP0</accession>
<keyword evidence="1" id="KW-0812">Transmembrane</keyword>
<evidence type="ECO:0000313" key="3">
    <source>
        <dbReference type="EMBL" id="MBR8644473.1"/>
    </source>
</evidence>
<protein>
    <recommendedName>
        <fullName evidence="2">Concentrative nucleoside transporter N-terminal domain-containing protein</fullName>
    </recommendedName>
</protein>
<keyword evidence="1" id="KW-0472">Membrane</keyword>
<dbReference type="GO" id="GO:0005886">
    <property type="term" value="C:plasma membrane"/>
    <property type="evidence" value="ECO:0007669"/>
    <property type="project" value="TreeGrafter"/>
</dbReference>
<dbReference type="AlphaFoldDB" id="A0A941FGP0"/>